<dbReference type="InterPro" id="IPR031157">
    <property type="entry name" value="G_TR_CS"/>
</dbReference>
<dbReference type="HAMAP" id="MF_00849">
    <property type="entry name" value="BipA"/>
    <property type="match status" value="1"/>
</dbReference>
<dbReference type="GO" id="GO:0005829">
    <property type="term" value="C:cytosol"/>
    <property type="evidence" value="ECO:0007669"/>
    <property type="project" value="TreeGrafter"/>
</dbReference>
<dbReference type="FunFam" id="3.40.50.300:FF:000055">
    <property type="entry name" value="GTP-binding protein TypA"/>
    <property type="match status" value="1"/>
</dbReference>
<dbReference type="Pfam" id="PF21018">
    <property type="entry name" value="BipA_C"/>
    <property type="match status" value="1"/>
</dbReference>
<keyword evidence="3" id="KW-1185">Reference proteome</keyword>
<dbReference type="EMBL" id="CM026425">
    <property type="protein sequence ID" value="KAG0575476.1"/>
    <property type="molecule type" value="Genomic_DNA"/>
</dbReference>
<dbReference type="AlphaFoldDB" id="A0A8T0HX76"/>
<evidence type="ECO:0000259" key="1">
    <source>
        <dbReference type="PROSITE" id="PS51722"/>
    </source>
</evidence>
<dbReference type="PROSITE" id="PS51722">
    <property type="entry name" value="G_TR_2"/>
    <property type="match status" value="1"/>
</dbReference>
<dbReference type="NCBIfam" id="TIGR00231">
    <property type="entry name" value="small_GTP"/>
    <property type="match status" value="1"/>
</dbReference>
<evidence type="ECO:0000313" key="2">
    <source>
        <dbReference type="EMBL" id="KAG0575476.1"/>
    </source>
</evidence>
<dbReference type="InterPro" id="IPR042116">
    <property type="entry name" value="TypA/BipA_C"/>
</dbReference>
<dbReference type="CDD" id="cd03710">
    <property type="entry name" value="BipA_TypA_C"/>
    <property type="match status" value="1"/>
</dbReference>
<dbReference type="CDD" id="cd03691">
    <property type="entry name" value="BipA_TypA_II"/>
    <property type="match status" value="1"/>
</dbReference>
<dbReference type="GO" id="GO:0003924">
    <property type="term" value="F:GTPase activity"/>
    <property type="evidence" value="ECO:0007669"/>
    <property type="project" value="InterPro"/>
</dbReference>
<dbReference type="Gene3D" id="3.40.50.300">
    <property type="entry name" value="P-loop containing nucleotide triphosphate hydrolases"/>
    <property type="match status" value="1"/>
</dbReference>
<dbReference type="PANTHER" id="PTHR42908:SF8">
    <property type="entry name" value="TR-TYPE G DOMAIN-CONTAINING PROTEIN"/>
    <property type="match status" value="1"/>
</dbReference>
<dbReference type="FunFam" id="3.30.70.240:FF:000002">
    <property type="entry name" value="GTP-binding protein TypA"/>
    <property type="match status" value="1"/>
</dbReference>
<dbReference type="InterPro" id="IPR000640">
    <property type="entry name" value="EFG_V-like"/>
</dbReference>
<dbReference type="CDD" id="cd01891">
    <property type="entry name" value="TypA_BipA"/>
    <property type="match status" value="1"/>
</dbReference>
<name>A0A8T0HX76_CERPU</name>
<proteinExistence type="inferred from homology"/>
<dbReference type="InterPro" id="IPR035647">
    <property type="entry name" value="EFG_III/V"/>
</dbReference>
<dbReference type="InterPro" id="IPR006298">
    <property type="entry name" value="BipA"/>
</dbReference>
<dbReference type="SMART" id="SM00838">
    <property type="entry name" value="EFG_C"/>
    <property type="match status" value="1"/>
</dbReference>
<reference evidence="2" key="1">
    <citation type="submission" date="2020-06" db="EMBL/GenBank/DDBJ databases">
        <title>WGS assembly of Ceratodon purpureus strain R40.</title>
        <authorList>
            <person name="Carey S.B."/>
            <person name="Jenkins J."/>
            <person name="Shu S."/>
            <person name="Lovell J.T."/>
            <person name="Sreedasyam A."/>
            <person name="Maumus F."/>
            <person name="Tiley G.P."/>
            <person name="Fernandez-Pozo N."/>
            <person name="Barry K."/>
            <person name="Chen C."/>
            <person name="Wang M."/>
            <person name="Lipzen A."/>
            <person name="Daum C."/>
            <person name="Saski C.A."/>
            <person name="Payton A.C."/>
            <person name="Mcbreen J.C."/>
            <person name="Conrad R.E."/>
            <person name="Kollar L.M."/>
            <person name="Olsson S."/>
            <person name="Huttunen S."/>
            <person name="Landis J.B."/>
            <person name="Wickett N.J."/>
            <person name="Johnson M.G."/>
            <person name="Rensing S.A."/>
            <person name="Grimwood J."/>
            <person name="Schmutz J."/>
            <person name="Mcdaniel S.F."/>
        </authorList>
    </citation>
    <scope>NUCLEOTIDE SEQUENCE</scope>
    <source>
        <strain evidence="2">R40</strain>
    </source>
</reference>
<protein>
    <recommendedName>
        <fullName evidence="1">Tr-type G domain-containing protein</fullName>
    </recommendedName>
</protein>
<comment type="caution">
    <text evidence="2">The sequence shown here is derived from an EMBL/GenBank/DDBJ whole genome shotgun (WGS) entry which is preliminary data.</text>
</comment>
<dbReference type="Gene3D" id="2.40.50.250">
    <property type="entry name" value="bipa protein"/>
    <property type="match status" value="1"/>
</dbReference>
<dbReference type="GO" id="GO:0042254">
    <property type="term" value="P:ribosome biogenesis"/>
    <property type="evidence" value="ECO:0007669"/>
    <property type="project" value="UniProtKB-ARBA"/>
</dbReference>
<dbReference type="Gene3D" id="3.30.70.870">
    <property type="entry name" value="Elongation Factor G (Translational Gtpase), domain 3"/>
    <property type="match status" value="1"/>
</dbReference>
<organism evidence="2 3">
    <name type="scientific">Ceratodon purpureus</name>
    <name type="common">Fire moss</name>
    <name type="synonym">Dicranum purpureum</name>
    <dbReference type="NCBI Taxonomy" id="3225"/>
    <lineage>
        <taxon>Eukaryota</taxon>
        <taxon>Viridiplantae</taxon>
        <taxon>Streptophyta</taxon>
        <taxon>Embryophyta</taxon>
        <taxon>Bryophyta</taxon>
        <taxon>Bryophytina</taxon>
        <taxon>Bryopsida</taxon>
        <taxon>Dicranidae</taxon>
        <taxon>Pseudoditrichales</taxon>
        <taxon>Ditrichaceae</taxon>
        <taxon>Ceratodon</taxon>
    </lineage>
</organism>
<dbReference type="InterPro" id="IPR035651">
    <property type="entry name" value="BipA_V"/>
</dbReference>
<dbReference type="InterPro" id="IPR048876">
    <property type="entry name" value="BipA_C"/>
</dbReference>
<dbReference type="InterPro" id="IPR047043">
    <property type="entry name" value="BipA_III"/>
</dbReference>
<dbReference type="InterPro" id="IPR005225">
    <property type="entry name" value="Small_GTP-bd"/>
</dbReference>
<dbReference type="SUPFAM" id="SSF54980">
    <property type="entry name" value="EF-G C-terminal domain-like"/>
    <property type="match status" value="2"/>
</dbReference>
<sequence length="685" mass="75314">MASMATSVASMASSMASIATISVSSPHRVSSSLAAPRCLPSVSVRHELLGDPLHLLPRASASAPKLAALAARSALATEEPAQAKEKKMTVRSDVRNIAIVAHVDHGKTTLVDAMLRQAKVFRDNQSVQERIMDSNDLERERGITILSKNTAIRYKGTKINIIDTPGHSDFGGEVERVLNMVDGVLLLVDSVEGPMPQTRFVLKKALELGQTVVVVVNKVDRPSARPEYVVNTTFELFVELNASDEQCDFQVVYASGIHGKAGLEPDQLSDDLEPLFESVIRCIPEPRVDLEGPLQMLITNLDYDEHKGRIAIGRVHAGRMKKGMEVKVCTPDDRCRNAKVNELFEYDNFIRVPADTVEAGDICCLSGIDDVLIGETLADKVDGVALPTITVEEPTVRMSFMVNTSPFAGREGKYVTSRNLRDRLYRELERNLAMKVEDGETADSFIVSGRGTLHLTILIENMRREGYEFMIGPPKVINREINGKKLEPFEDATVEVPEEYVGAVVDMLGKRRGQMLDLSTSGSENTTVVKYRMPTRGLLGLRNAMLTASRGTAVLNTIFYGYDEWAGDISTREQGSLVSFDTGPTTSYALFSCQDRGNLFLAPGVPVYKGQIIGIHQRPGDLSLNACKRKAATNVRSNKEATVVLASPIELSLDDCVEYIQEDELVEVTPLSIRMCKNPKTLKKR</sequence>
<gene>
    <name evidence="2" type="ORF">KC19_5G006500</name>
</gene>
<dbReference type="SUPFAM" id="SSF50447">
    <property type="entry name" value="Translation proteins"/>
    <property type="match status" value="1"/>
</dbReference>
<dbReference type="InterPro" id="IPR009000">
    <property type="entry name" value="Transl_B-barrel_sf"/>
</dbReference>
<dbReference type="CDD" id="cd16263">
    <property type="entry name" value="BipA_III"/>
    <property type="match status" value="1"/>
</dbReference>
<dbReference type="Proteomes" id="UP000822688">
    <property type="component" value="Chromosome 5"/>
</dbReference>
<evidence type="ECO:0000313" key="3">
    <source>
        <dbReference type="Proteomes" id="UP000822688"/>
    </source>
</evidence>
<dbReference type="InterPro" id="IPR047042">
    <property type="entry name" value="BipA_II"/>
</dbReference>
<dbReference type="GO" id="GO:0009409">
    <property type="term" value="P:response to cold"/>
    <property type="evidence" value="ECO:0007669"/>
    <property type="project" value="UniProtKB-ARBA"/>
</dbReference>
<dbReference type="InterPro" id="IPR004161">
    <property type="entry name" value="EFTu-like_2"/>
</dbReference>
<dbReference type="SUPFAM" id="SSF52540">
    <property type="entry name" value="P-loop containing nucleoside triphosphate hydrolases"/>
    <property type="match status" value="1"/>
</dbReference>
<dbReference type="InterPro" id="IPR000795">
    <property type="entry name" value="T_Tr_GTP-bd_dom"/>
</dbReference>
<dbReference type="NCBIfam" id="TIGR01394">
    <property type="entry name" value="TypA_BipA"/>
    <property type="match status" value="1"/>
</dbReference>
<dbReference type="InterPro" id="IPR047041">
    <property type="entry name" value="BipA_GTP-bd_dom"/>
</dbReference>
<dbReference type="Pfam" id="PF03144">
    <property type="entry name" value="GTP_EFTU_D2"/>
    <property type="match status" value="1"/>
</dbReference>
<dbReference type="Pfam" id="PF00679">
    <property type="entry name" value="EFG_C"/>
    <property type="match status" value="1"/>
</dbReference>
<dbReference type="GO" id="GO:0010467">
    <property type="term" value="P:gene expression"/>
    <property type="evidence" value="ECO:0007669"/>
    <property type="project" value="UniProtKB-ARBA"/>
</dbReference>
<dbReference type="Gene3D" id="3.30.70.240">
    <property type="match status" value="1"/>
</dbReference>
<dbReference type="PROSITE" id="PS00301">
    <property type="entry name" value="G_TR_1"/>
    <property type="match status" value="1"/>
</dbReference>
<dbReference type="PRINTS" id="PR00315">
    <property type="entry name" value="ELONGATNFCT"/>
</dbReference>
<feature type="domain" description="Tr-type G" evidence="1">
    <location>
        <begin position="92"/>
        <end position="287"/>
    </location>
</feature>
<dbReference type="GO" id="GO:0005525">
    <property type="term" value="F:GTP binding"/>
    <property type="evidence" value="ECO:0007669"/>
    <property type="project" value="InterPro"/>
</dbReference>
<dbReference type="GO" id="GO:1990904">
    <property type="term" value="C:ribonucleoprotein complex"/>
    <property type="evidence" value="ECO:0007669"/>
    <property type="project" value="TreeGrafter"/>
</dbReference>
<dbReference type="Gene3D" id="2.40.30.10">
    <property type="entry name" value="Translation factors"/>
    <property type="match status" value="1"/>
</dbReference>
<dbReference type="OrthoDB" id="364892at2759"/>
<dbReference type="FunFam" id="2.40.50.250:FF:000001">
    <property type="entry name" value="GTP-binding protein TypA"/>
    <property type="match status" value="1"/>
</dbReference>
<dbReference type="FunFam" id="3.30.70.870:FF:000003">
    <property type="entry name" value="GTP-binding protein TypA"/>
    <property type="match status" value="1"/>
</dbReference>
<dbReference type="PANTHER" id="PTHR42908">
    <property type="entry name" value="TRANSLATION ELONGATION FACTOR-RELATED"/>
    <property type="match status" value="1"/>
</dbReference>
<dbReference type="FunFam" id="2.40.30.10:FF:000016">
    <property type="entry name" value="GTP-binding protein TypA"/>
    <property type="match status" value="1"/>
</dbReference>
<accession>A0A8T0HX76</accession>
<dbReference type="InterPro" id="IPR027417">
    <property type="entry name" value="P-loop_NTPase"/>
</dbReference>
<dbReference type="Pfam" id="PF00009">
    <property type="entry name" value="GTP_EFTU"/>
    <property type="match status" value="1"/>
</dbReference>